<evidence type="ECO:0000256" key="7">
    <source>
        <dbReference type="ARBA" id="ARBA00023004"/>
    </source>
</evidence>
<dbReference type="SUPFAM" id="SSF50249">
    <property type="entry name" value="Nucleic acid-binding proteins"/>
    <property type="match status" value="1"/>
</dbReference>
<comment type="similarity">
    <text evidence="11">Belongs to the class I-like SAM-binding methyltransferase superfamily. RNA M5U methyltransferase family. RlmD subfamily.</text>
</comment>
<dbReference type="AlphaFoldDB" id="A0AAJ1KPM9"/>
<dbReference type="PROSITE" id="PS01231">
    <property type="entry name" value="TRMA_2"/>
    <property type="match status" value="1"/>
</dbReference>
<dbReference type="RefSeq" id="WP_047722991.1">
    <property type="nucleotide sequence ID" value="NZ_CAMRII010000001.1"/>
</dbReference>
<dbReference type="NCBIfam" id="NF009639">
    <property type="entry name" value="PRK13168.1"/>
    <property type="match status" value="1"/>
</dbReference>
<feature type="binding site" evidence="11 12">
    <location>
        <position position="315"/>
    </location>
    <ligand>
        <name>S-adenosyl-L-methionine</name>
        <dbReference type="ChEBI" id="CHEBI:59789"/>
    </ligand>
</feature>
<dbReference type="GO" id="GO:0005506">
    <property type="term" value="F:iron ion binding"/>
    <property type="evidence" value="ECO:0007669"/>
    <property type="project" value="UniProtKB-UniRule"/>
</dbReference>
<dbReference type="GO" id="GO:0051539">
    <property type="term" value="F:4 iron, 4 sulfur cluster binding"/>
    <property type="evidence" value="ECO:0007669"/>
    <property type="project" value="UniProtKB-KW"/>
</dbReference>
<dbReference type="FunFam" id="2.40.50.1070:FF:000004">
    <property type="entry name" value="23S rRNA (uracil(1939)-C(5))-methyltransferase RlmD"/>
    <property type="match status" value="1"/>
</dbReference>
<sequence>MAQFYSAKRRVTTRQIITVTVNDLDPFGQGVARHQGKALFISGLLPQEQADVVVVEDKKQYARAQVKRRLSDSPQRQAPRCPHFGICGGCQQQHASIELQQQSKRAALARLMKREVDDIIAASPWGYRRRARLSLNYQPKSQQLQMGFRKANASEIVDVVRCPVLVPTLGALLPAVRECLSELKSVRQLGHVELVQADNGPLMVLRHTAALPAADKEKLERFSQSHGLSLYLAPQSEILEHIRGEAPWYTSDGLRLVFSPRDFIQVNDGVNQLMVRTALEWLDIQPQDRVLDLFCGMGNFTLPLAKRAAQVVGVEGVPALVAKGQENAALNGLHNVTFFHENLEEDVTRQAWAKHGFDKVLLDPARAGAAGVMLHIIKLAPRRVVYVSCNPATLARDSDVLLQAGYTIQRLAMLDMFPHTGHLESMVLFEHKNHSNRSEAASSEAGD</sequence>
<keyword evidence="5 11" id="KW-0949">S-adenosyl-L-methionine</keyword>
<dbReference type="PROSITE" id="PS50926">
    <property type="entry name" value="TRAM"/>
    <property type="match status" value="1"/>
</dbReference>
<dbReference type="InterPro" id="IPR010280">
    <property type="entry name" value="U5_MeTrfase_fam"/>
</dbReference>
<evidence type="ECO:0000259" key="14">
    <source>
        <dbReference type="PROSITE" id="PS50926"/>
    </source>
</evidence>
<reference evidence="15" key="1">
    <citation type="submission" date="2022-09" db="EMBL/GenBank/DDBJ databases">
        <title>Intensive care unit water sources are persistently colonized with multi-drug resistant bacteria and are the site of extensive horizontal gene transfer of antibiotic resistance genes.</title>
        <authorList>
            <person name="Diorio-Toth L."/>
        </authorList>
    </citation>
    <scope>NUCLEOTIDE SEQUENCE</scope>
    <source>
        <strain evidence="15">GD03918</strain>
    </source>
</reference>
<dbReference type="EC" id="2.1.1.190" evidence="11"/>
<dbReference type="Gene3D" id="3.40.50.150">
    <property type="entry name" value="Vaccinia Virus protein VP39"/>
    <property type="match status" value="1"/>
</dbReference>
<dbReference type="FunFam" id="3.40.50.150:FF:000009">
    <property type="entry name" value="23S rRNA (Uracil(1939)-C(5))-methyltransferase RlmD"/>
    <property type="match status" value="1"/>
</dbReference>
<feature type="binding site" evidence="11">
    <location>
        <position position="162"/>
    </location>
    <ligand>
        <name>[4Fe-4S] cluster</name>
        <dbReference type="ChEBI" id="CHEBI:49883"/>
    </ligand>
</feature>
<evidence type="ECO:0000256" key="5">
    <source>
        <dbReference type="ARBA" id="ARBA00022691"/>
    </source>
</evidence>
<comment type="caution">
    <text evidence="15">The sequence shown here is derived from an EMBL/GenBank/DDBJ whole genome shotgun (WGS) entry which is preliminary data.</text>
</comment>
<evidence type="ECO:0000256" key="1">
    <source>
        <dbReference type="ARBA" id="ARBA00022485"/>
    </source>
</evidence>
<evidence type="ECO:0000256" key="4">
    <source>
        <dbReference type="ARBA" id="ARBA00022679"/>
    </source>
</evidence>
<dbReference type="SUPFAM" id="SSF53335">
    <property type="entry name" value="S-adenosyl-L-methionine-dependent methyltransferases"/>
    <property type="match status" value="1"/>
</dbReference>
<evidence type="ECO:0000256" key="6">
    <source>
        <dbReference type="ARBA" id="ARBA00022723"/>
    </source>
</evidence>
<evidence type="ECO:0000313" key="16">
    <source>
        <dbReference type="Proteomes" id="UP001159937"/>
    </source>
</evidence>
<evidence type="ECO:0000256" key="8">
    <source>
        <dbReference type="ARBA" id="ARBA00023014"/>
    </source>
</evidence>
<dbReference type="EMBL" id="JAOCBF010000001">
    <property type="protein sequence ID" value="MDH0961433.1"/>
    <property type="molecule type" value="Genomic_DNA"/>
</dbReference>
<dbReference type="GO" id="GO:0070475">
    <property type="term" value="P:rRNA base methylation"/>
    <property type="evidence" value="ECO:0007669"/>
    <property type="project" value="TreeGrafter"/>
</dbReference>
<dbReference type="PANTHER" id="PTHR11061:SF49">
    <property type="entry name" value="23S RRNA (URACIL(1939)-C(5))-METHYLTRANSFERASE RLMD"/>
    <property type="match status" value="1"/>
</dbReference>
<dbReference type="PROSITE" id="PS51687">
    <property type="entry name" value="SAM_MT_RNA_M5U"/>
    <property type="match status" value="1"/>
</dbReference>
<feature type="binding site" evidence="11 12">
    <location>
        <position position="294"/>
    </location>
    <ligand>
        <name>S-adenosyl-L-methionine</name>
        <dbReference type="ChEBI" id="CHEBI:59789"/>
    </ligand>
</feature>
<comment type="catalytic activity">
    <reaction evidence="9 11">
        <text>uridine(1939) in 23S rRNA + S-adenosyl-L-methionine = 5-methyluridine(1939) in 23S rRNA + S-adenosyl-L-homocysteine + H(+)</text>
        <dbReference type="Rhea" id="RHEA:42908"/>
        <dbReference type="Rhea" id="RHEA-COMP:10278"/>
        <dbReference type="Rhea" id="RHEA-COMP:10279"/>
        <dbReference type="ChEBI" id="CHEBI:15378"/>
        <dbReference type="ChEBI" id="CHEBI:57856"/>
        <dbReference type="ChEBI" id="CHEBI:59789"/>
        <dbReference type="ChEBI" id="CHEBI:65315"/>
        <dbReference type="ChEBI" id="CHEBI:74447"/>
        <dbReference type="EC" id="2.1.1.190"/>
    </reaction>
</comment>
<dbReference type="InterPro" id="IPR030390">
    <property type="entry name" value="MeTrfase_TrmA_AS"/>
</dbReference>
<feature type="binding site" evidence="11">
    <location>
        <position position="299"/>
    </location>
    <ligand>
        <name>S-adenosyl-L-methionine</name>
        <dbReference type="ChEBI" id="CHEBI:59789"/>
    </ligand>
</feature>
<organism evidence="15 16">
    <name type="scientific">Klebsiella michiganensis</name>
    <dbReference type="NCBI Taxonomy" id="1134687"/>
    <lineage>
        <taxon>Bacteria</taxon>
        <taxon>Pseudomonadati</taxon>
        <taxon>Pseudomonadota</taxon>
        <taxon>Gammaproteobacteria</taxon>
        <taxon>Enterobacterales</taxon>
        <taxon>Enterobacteriaceae</taxon>
        <taxon>Klebsiella/Raoultella group</taxon>
        <taxon>Klebsiella</taxon>
    </lineage>
</organism>
<dbReference type="HAMAP" id="MF_01010">
    <property type="entry name" value="23SrRNA_methyltr_RlmD"/>
    <property type="match status" value="1"/>
</dbReference>
<evidence type="ECO:0000256" key="9">
    <source>
        <dbReference type="ARBA" id="ARBA00052756"/>
    </source>
</evidence>
<dbReference type="InterPro" id="IPR002792">
    <property type="entry name" value="TRAM_dom"/>
</dbReference>
<evidence type="ECO:0000313" key="15">
    <source>
        <dbReference type="EMBL" id="MDH0961433.1"/>
    </source>
</evidence>
<dbReference type="Gene3D" id="2.40.50.1070">
    <property type="match status" value="1"/>
</dbReference>
<feature type="domain" description="TRAM" evidence="14">
    <location>
        <begin position="10"/>
        <end position="68"/>
    </location>
</feature>
<evidence type="ECO:0000256" key="2">
    <source>
        <dbReference type="ARBA" id="ARBA00022552"/>
    </source>
</evidence>
<dbReference type="InterPro" id="IPR029063">
    <property type="entry name" value="SAM-dependent_MTases_sf"/>
</dbReference>
<keyword evidence="6 11" id="KW-0479">Metal-binding</keyword>
<dbReference type="PROSITE" id="PS01230">
    <property type="entry name" value="TRMA_1"/>
    <property type="match status" value="1"/>
</dbReference>
<accession>A0AAJ1KPM9</accession>
<protein>
    <recommendedName>
        <fullName evidence="11">23S rRNA (uracil(1939)-C(5))-methyltransferase RlmD</fullName>
        <ecNumber evidence="11">2.1.1.190</ecNumber>
    </recommendedName>
    <alternativeName>
        <fullName evidence="11">23S rRNA(m5U1939)-methyltransferase</fullName>
    </alternativeName>
</protein>
<evidence type="ECO:0000256" key="13">
    <source>
        <dbReference type="PROSITE-ProRule" id="PRU10015"/>
    </source>
</evidence>
<keyword evidence="2 11" id="KW-0698">rRNA processing</keyword>
<keyword evidence="1 11" id="KW-0004">4Fe-4S</keyword>
<evidence type="ECO:0000256" key="3">
    <source>
        <dbReference type="ARBA" id="ARBA00022603"/>
    </source>
</evidence>
<dbReference type="GO" id="GO:0070041">
    <property type="term" value="F:rRNA (uridine-C5-)-methyltransferase activity"/>
    <property type="evidence" value="ECO:0007669"/>
    <property type="project" value="UniProtKB-UniRule"/>
</dbReference>
<dbReference type="InterPro" id="IPR012340">
    <property type="entry name" value="NA-bd_OB-fold"/>
</dbReference>
<dbReference type="InterPro" id="IPR030391">
    <property type="entry name" value="MeTrfase_TrmA_CS"/>
</dbReference>
<proteinExistence type="inferred from homology"/>
<evidence type="ECO:0000256" key="12">
    <source>
        <dbReference type="PROSITE-ProRule" id="PRU01024"/>
    </source>
</evidence>
<dbReference type="InterPro" id="IPR001566">
    <property type="entry name" value="23S_rRNA_MeTrfase_RlmD"/>
</dbReference>
<feature type="binding site" evidence="11">
    <location>
        <position position="87"/>
    </location>
    <ligand>
        <name>[4Fe-4S] cluster</name>
        <dbReference type="ChEBI" id="CHEBI:49883"/>
    </ligand>
</feature>
<dbReference type="Gene3D" id="2.40.50.140">
    <property type="entry name" value="Nucleic acid-binding proteins"/>
    <property type="match status" value="1"/>
</dbReference>
<feature type="binding site" evidence="11 12">
    <location>
        <position position="265"/>
    </location>
    <ligand>
        <name>S-adenosyl-L-methionine</name>
        <dbReference type="ChEBI" id="CHEBI:59789"/>
    </ligand>
</feature>
<gene>
    <name evidence="11 15" type="primary">rlmD</name>
    <name evidence="15" type="ORF">N5C89_00995</name>
</gene>
<dbReference type="Pfam" id="PF01938">
    <property type="entry name" value="TRAM"/>
    <property type="match status" value="1"/>
</dbReference>
<keyword evidence="7 11" id="KW-0408">Iron</keyword>
<keyword evidence="8 11" id="KW-0411">Iron-sulfur</keyword>
<feature type="binding site" evidence="11">
    <location>
        <position position="90"/>
    </location>
    <ligand>
        <name>[4Fe-4S] cluster</name>
        <dbReference type="ChEBI" id="CHEBI:49883"/>
    </ligand>
</feature>
<feature type="binding site" evidence="11 12">
    <location>
        <position position="363"/>
    </location>
    <ligand>
        <name>S-adenosyl-L-methionine</name>
        <dbReference type="ChEBI" id="CHEBI:59789"/>
    </ligand>
</feature>
<feature type="active site" description="Nucleophile" evidence="11 12">
    <location>
        <position position="389"/>
    </location>
</feature>
<feature type="binding site" evidence="11">
    <location>
        <position position="342"/>
    </location>
    <ligand>
        <name>S-adenosyl-L-methionine</name>
        <dbReference type="ChEBI" id="CHEBI:59789"/>
    </ligand>
</feature>
<name>A0AAJ1KPM9_9ENTR</name>
<dbReference type="NCBIfam" id="TIGR00479">
    <property type="entry name" value="rumA"/>
    <property type="match status" value="1"/>
</dbReference>
<dbReference type="Pfam" id="PF05958">
    <property type="entry name" value="tRNA_U5-meth_tr"/>
    <property type="match status" value="1"/>
</dbReference>
<keyword evidence="4 11" id="KW-0808">Transferase</keyword>
<dbReference type="CDD" id="cd02440">
    <property type="entry name" value="AdoMet_MTases"/>
    <property type="match status" value="1"/>
</dbReference>
<dbReference type="PANTHER" id="PTHR11061">
    <property type="entry name" value="RNA M5U METHYLTRANSFERASE"/>
    <property type="match status" value="1"/>
</dbReference>
<dbReference type="Proteomes" id="UP001159937">
    <property type="component" value="Unassembled WGS sequence"/>
</dbReference>
<comment type="function">
    <text evidence="10 11">Catalyzes the formation of 5-methyl-uridine at position 1939 (m5U1939) in 23S rRNA.</text>
</comment>
<keyword evidence="3 11" id="KW-0489">Methyltransferase</keyword>
<dbReference type="GO" id="GO:0003723">
    <property type="term" value="F:RNA binding"/>
    <property type="evidence" value="ECO:0007669"/>
    <property type="project" value="InterPro"/>
</dbReference>
<dbReference type="FunFam" id="2.40.50.140:FF:000097">
    <property type="entry name" value="23S rRNA (uracil(1939)-C(5))-methyltransferase RlmD"/>
    <property type="match status" value="1"/>
</dbReference>
<evidence type="ECO:0000256" key="10">
    <source>
        <dbReference type="ARBA" id="ARBA00059995"/>
    </source>
</evidence>
<feature type="active site" evidence="13">
    <location>
        <position position="389"/>
    </location>
</feature>
<feature type="binding site" evidence="11">
    <location>
        <position position="81"/>
    </location>
    <ligand>
        <name>[4Fe-4S] cluster</name>
        <dbReference type="ChEBI" id="CHEBI:49883"/>
    </ligand>
</feature>
<evidence type="ECO:0000256" key="11">
    <source>
        <dbReference type="HAMAP-Rule" id="MF_01010"/>
    </source>
</evidence>